<evidence type="ECO:0000313" key="1">
    <source>
        <dbReference type="EMBL" id="KAK6000050.1"/>
    </source>
</evidence>
<sequence>MPSGAPIVFFSIAQWHASTVTLNYILYAVTKAAVEQIVRVRAKTLGPKGVFVNAVAQGPTAADMVSSKPQEVLDKIVSFNDQIVKSRDVADAIVF</sequence>
<comment type="caution">
    <text evidence="1">The sequence shown here is derived from an EMBL/GenBank/DDBJ whole genome shotgun (WGS) entry which is preliminary data.</text>
</comment>
<dbReference type="InterPro" id="IPR002347">
    <property type="entry name" value="SDR_fam"/>
</dbReference>
<organism evidence="1 2">
    <name type="scientific">Aureobasidium pullulans</name>
    <name type="common">Black yeast</name>
    <name type="synonym">Pullularia pullulans</name>
    <dbReference type="NCBI Taxonomy" id="5580"/>
    <lineage>
        <taxon>Eukaryota</taxon>
        <taxon>Fungi</taxon>
        <taxon>Dikarya</taxon>
        <taxon>Ascomycota</taxon>
        <taxon>Pezizomycotina</taxon>
        <taxon>Dothideomycetes</taxon>
        <taxon>Dothideomycetidae</taxon>
        <taxon>Dothideales</taxon>
        <taxon>Saccotheciaceae</taxon>
        <taxon>Aureobasidium</taxon>
    </lineage>
</organism>
<evidence type="ECO:0000313" key="2">
    <source>
        <dbReference type="Proteomes" id="UP001341245"/>
    </source>
</evidence>
<protein>
    <recommendedName>
        <fullName evidence="3">NAD(P)-binding protein</fullName>
    </recommendedName>
</protein>
<dbReference type="Proteomes" id="UP001341245">
    <property type="component" value="Unassembled WGS sequence"/>
</dbReference>
<dbReference type="Gene3D" id="3.40.50.720">
    <property type="entry name" value="NAD(P)-binding Rossmann-like Domain"/>
    <property type="match status" value="1"/>
</dbReference>
<reference evidence="1 2" key="1">
    <citation type="submission" date="2023-11" db="EMBL/GenBank/DDBJ databases">
        <title>Draft genome sequence and annotation of the polyextremotolerant black yeast-like fungus Aureobasidium pullulans NRRL 62042.</title>
        <authorList>
            <person name="Dielentheis-Frenken M.R.E."/>
            <person name="Wibberg D."/>
            <person name="Blank L.M."/>
            <person name="Tiso T."/>
        </authorList>
    </citation>
    <scope>NUCLEOTIDE SEQUENCE [LARGE SCALE GENOMIC DNA]</scope>
    <source>
        <strain evidence="1 2">NRRL 62042</strain>
    </source>
</reference>
<dbReference type="PRINTS" id="PR00081">
    <property type="entry name" value="GDHRDH"/>
</dbReference>
<dbReference type="Pfam" id="PF13561">
    <property type="entry name" value="adh_short_C2"/>
    <property type="match status" value="1"/>
</dbReference>
<evidence type="ECO:0008006" key="3">
    <source>
        <dbReference type="Google" id="ProtNLM"/>
    </source>
</evidence>
<gene>
    <name evidence="1" type="ORF">QM012_004038</name>
</gene>
<proteinExistence type="predicted"/>
<dbReference type="SUPFAM" id="SSF51735">
    <property type="entry name" value="NAD(P)-binding Rossmann-fold domains"/>
    <property type="match status" value="1"/>
</dbReference>
<name>A0ABR0T7T3_AURPU</name>
<dbReference type="EMBL" id="JASGXD010000019">
    <property type="protein sequence ID" value="KAK6000050.1"/>
    <property type="molecule type" value="Genomic_DNA"/>
</dbReference>
<accession>A0ABR0T7T3</accession>
<keyword evidence="2" id="KW-1185">Reference proteome</keyword>
<dbReference type="InterPro" id="IPR036291">
    <property type="entry name" value="NAD(P)-bd_dom_sf"/>
</dbReference>